<evidence type="ECO:0000256" key="12">
    <source>
        <dbReference type="RuleBase" id="RU367119"/>
    </source>
</evidence>
<evidence type="ECO:0000256" key="3">
    <source>
        <dbReference type="ARBA" id="ARBA00008725"/>
    </source>
</evidence>
<dbReference type="PANTHER" id="PTHR30570:SF4">
    <property type="entry name" value="PHOSPHATE-BINDING PROTEIN PSTS 1"/>
    <property type="match status" value="1"/>
</dbReference>
<dbReference type="GO" id="GO:0042301">
    <property type="term" value="F:phosphate ion binding"/>
    <property type="evidence" value="ECO:0007669"/>
    <property type="project" value="UniProtKB-UniRule"/>
</dbReference>
<proteinExistence type="inferred from homology"/>
<dbReference type="GO" id="GO:0005886">
    <property type="term" value="C:plasma membrane"/>
    <property type="evidence" value="ECO:0007669"/>
    <property type="project" value="UniProtKB-SubCell"/>
</dbReference>
<evidence type="ECO:0000256" key="2">
    <source>
        <dbReference type="ARBA" id="ARBA00004193"/>
    </source>
</evidence>
<evidence type="ECO:0000256" key="11">
    <source>
        <dbReference type="ARBA" id="ARBA00023288"/>
    </source>
</evidence>
<dbReference type="InterPro" id="IPR024370">
    <property type="entry name" value="PBP_domain"/>
</dbReference>
<comment type="subunit">
    <text evidence="4 12">The complex is composed of two ATP-binding proteins (PstB), two transmembrane proteins (PstC and PstA) and a solute-binding protein (PstS).</text>
</comment>
<dbReference type="EMBL" id="OKRC01000004">
    <property type="protein sequence ID" value="SPE20743.1"/>
    <property type="molecule type" value="Genomic_DNA"/>
</dbReference>
<reference evidence="13 14" key="1">
    <citation type="submission" date="2018-02" db="EMBL/GenBank/DDBJ databases">
        <authorList>
            <person name="Rodrigo-Torres L."/>
            <person name="Arahal R. D."/>
            <person name="Lucena T."/>
        </authorList>
    </citation>
    <scope>NUCLEOTIDE SEQUENCE [LARGE SCALE GENOMIC DNA]</scope>
    <source>
        <strain evidence="13 14">CECT 9267</strain>
    </source>
</reference>
<evidence type="ECO:0000313" key="13">
    <source>
        <dbReference type="EMBL" id="SPE20743.1"/>
    </source>
</evidence>
<protein>
    <recommendedName>
        <fullName evidence="12">Phosphate-binding protein</fullName>
    </recommendedName>
</protein>
<organism evidence="13 14">
    <name type="scientific">Latilactobacillus sakei</name>
    <name type="common">Lactobacillus sakei</name>
    <dbReference type="NCBI Taxonomy" id="1599"/>
    <lineage>
        <taxon>Bacteria</taxon>
        <taxon>Bacillati</taxon>
        <taxon>Bacillota</taxon>
        <taxon>Bacilli</taxon>
        <taxon>Lactobacillales</taxon>
        <taxon>Lactobacillaceae</taxon>
        <taxon>Latilactobacillus</taxon>
    </lineage>
</organism>
<keyword evidence="6 12" id="KW-1003">Cell membrane</keyword>
<dbReference type="InterPro" id="IPR011862">
    <property type="entry name" value="Phos-bd"/>
</dbReference>
<evidence type="ECO:0000256" key="6">
    <source>
        <dbReference type="ARBA" id="ARBA00022475"/>
    </source>
</evidence>
<comment type="function">
    <text evidence="1">Part of the ABC transporter complex PstSACB involved in phosphate import.</text>
</comment>
<keyword evidence="5 12" id="KW-0813">Transport</keyword>
<evidence type="ECO:0000256" key="5">
    <source>
        <dbReference type="ARBA" id="ARBA00022448"/>
    </source>
</evidence>
<dbReference type="Gene3D" id="3.40.190.10">
    <property type="entry name" value="Periplasmic binding protein-like II"/>
    <property type="match status" value="2"/>
</dbReference>
<keyword evidence="8 12" id="KW-0732">Signal</keyword>
<keyword evidence="10 12" id="KW-0564">Palmitate</keyword>
<keyword evidence="9" id="KW-0472">Membrane</keyword>
<evidence type="ECO:0000256" key="4">
    <source>
        <dbReference type="ARBA" id="ARBA00011529"/>
    </source>
</evidence>
<dbReference type="NCBIfam" id="TIGR02136">
    <property type="entry name" value="ptsS_2"/>
    <property type="match status" value="1"/>
</dbReference>
<dbReference type="RefSeq" id="WP_035147339.1">
    <property type="nucleotide sequence ID" value="NZ_BJLN01000017.1"/>
</dbReference>
<feature type="chain" id="PRO_5041747161" description="Phosphate-binding protein" evidence="12">
    <location>
        <begin position="20"/>
        <end position="294"/>
    </location>
</feature>
<evidence type="ECO:0000256" key="8">
    <source>
        <dbReference type="ARBA" id="ARBA00022729"/>
    </source>
</evidence>
<dbReference type="Pfam" id="PF12849">
    <property type="entry name" value="PBP_like_2"/>
    <property type="match status" value="1"/>
</dbReference>
<dbReference type="CDD" id="cd13653">
    <property type="entry name" value="PBP2_phosphate_like_1"/>
    <property type="match status" value="1"/>
</dbReference>
<dbReference type="PANTHER" id="PTHR30570">
    <property type="entry name" value="PERIPLASMIC PHOSPHATE BINDING COMPONENT OF PHOSPHATE ABC TRANSPORTER"/>
    <property type="match status" value="1"/>
</dbReference>
<dbReference type="PROSITE" id="PS51257">
    <property type="entry name" value="PROKAR_LIPOPROTEIN"/>
    <property type="match status" value="1"/>
</dbReference>
<dbReference type="GeneID" id="57132692"/>
<gene>
    <name evidence="13" type="primary">pstS1_1</name>
    <name evidence="13" type="ORF">LAS9267_01102</name>
</gene>
<evidence type="ECO:0000256" key="9">
    <source>
        <dbReference type="ARBA" id="ARBA00023136"/>
    </source>
</evidence>
<feature type="signal peptide" evidence="12">
    <location>
        <begin position="1"/>
        <end position="19"/>
    </location>
</feature>
<accession>A0A9N7J069</accession>
<dbReference type="InterPro" id="IPR050811">
    <property type="entry name" value="Phosphate_ABC_transporter"/>
</dbReference>
<dbReference type="GO" id="GO:0006817">
    <property type="term" value="P:phosphate ion transport"/>
    <property type="evidence" value="ECO:0007669"/>
    <property type="project" value="UniProtKB-UniRule"/>
</dbReference>
<keyword evidence="7 12" id="KW-0592">Phosphate transport</keyword>
<comment type="similarity">
    <text evidence="3 12">Belongs to the PstS family.</text>
</comment>
<comment type="subcellular location">
    <subcellularLocation>
        <location evidence="2 12">Cell membrane</location>
        <topology evidence="2 12">Lipid-anchor</topology>
    </subcellularLocation>
</comment>
<comment type="caution">
    <text evidence="13">The sequence shown here is derived from an EMBL/GenBank/DDBJ whole genome shotgun (WGS) entry which is preliminary data.</text>
</comment>
<sequence>MKRMSTVLLSIGTIALLLAGCQGKQASQGDSKAQSAKITAVGSTALQPLVEQAGATYQTKHAGIDITVQGGGSGTGLAQVSDGSVTIGNSDIFAEEKAGINAKKLVDHKVAVVAIAPVVNEKLGIKSLTQAQLKDIFTGKIKNWHAVGGPDQSITVVNRAQGSGTRQTFENLGLKTNKVMTSQEQDSSGTVQKIVRQTPGAISYLAFPYIKDGLKAVALDNVQPTTKNVLTNQWPIWSYEHAYTKGAPNYQTAKFINYLQSKDVQKTLVPKLGYIPMTQMKVERHADGSIQDVK</sequence>
<evidence type="ECO:0000256" key="7">
    <source>
        <dbReference type="ARBA" id="ARBA00022592"/>
    </source>
</evidence>
<name>A0A9N7J069_LATSK</name>
<keyword evidence="11 12" id="KW-0449">Lipoprotein</keyword>
<dbReference type="SUPFAM" id="SSF53850">
    <property type="entry name" value="Periplasmic binding protein-like II"/>
    <property type="match status" value="1"/>
</dbReference>
<evidence type="ECO:0000256" key="10">
    <source>
        <dbReference type="ARBA" id="ARBA00023139"/>
    </source>
</evidence>
<comment type="function">
    <text evidence="12">Involved in the system for phosphate transport across the cytoplasmic membrane.</text>
</comment>
<dbReference type="Proteomes" id="UP000239650">
    <property type="component" value="Unassembled WGS sequence"/>
</dbReference>
<evidence type="ECO:0000313" key="14">
    <source>
        <dbReference type="Proteomes" id="UP000239650"/>
    </source>
</evidence>
<dbReference type="AlphaFoldDB" id="A0A9N7J069"/>
<evidence type="ECO:0000256" key="1">
    <source>
        <dbReference type="ARBA" id="ARBA00002841"/>
    </source>
</evidence>